<dbReference type="EMBL" id="BBLT01000002">
    <property type="protein sequence ID" value="GAL83681.1"/>
    <property type="molecule type" value="Genomic_DNA"/>
</dbReference>
<name>A0A098L9P0_9BACT</name>
<sequence>MIIASRRIVGNEINIGTRYVGAVKMLNNENAKPINVAVNFPFMKICNVKAA</sequence>
<dbReference type="Proteomes" id="UP000030185">
    <property type="component" value="Unassembled WGS sequence"/>
</dbReference>
<reference evidence="1 2" key="1">
    <citation type="submission" date="2014-09" db="EMBL/GenBank/DDBJ databases">
        <title>Sporocytophaga myxococcoides PG-01 genome sequencing.</title>
        <authorList>
            <person name="Liu L."/>
            <person name="Gao P.J."/>
            <person name="Chen G.J."/>
            <person name="Wang L.S."/>
        </authorList>
    </citation>
    <scope>NUCLEOTIDE SEQUENCE [LARGE SCALE GENOMIC DNA]</scope>
    <source>
        <strain evidence="1 2">PG-01</strain>
    </source>
</reference>
<proteinExistence type="predicted"/>
<keyword evidence="2" id="KW-1185">Reference proteome</keyword>
<accession>A0A098L9P0</accession>
<evidence type="ECO:0000313" key="1">
    <source>
        <dbReference type="EMBL" id="GAL83681.1"/>
    </source>
</evidence>
<organism evidence="1 2">
    <name type="scientific">Sporocytophaga myxococcoides</name>
    <dbReference type="NCBI Taxonomy" id="153721"/>
    <lineage>
        <taxon>Bacteria</taxon>
        <taxon>Pseudomonadati</taxon>
        <taxon>Bacteroidota</taxon>
        <taxon>Cytophagia</taxon>
        <taxon>Cytophagales</taxon>
        <taxon>Cytophagaceae</taxon>
        <taxon>Sporocytophaga</taxon>
    </lineage>
</organism>
<gene>
    <name evidence="1" type="ORF">MYP_908</name>
</gene>
<protein>
    <submittedName>
        <fullName evidence="1">Uncharacterized protein</fullName>
    </submittedName>
</protein>
<evidence type="ECO:0000313" key="2">
    <source>
        <dbReference type="Proteomes" id="UP000030185"/>
    </source>
</evidence>
<comment type="caution">
    <text evidence="1">The sequence shown here is derived from an EMBL/GenBank/DDBJ whole genome shotgun (WGS) entry which is preliminary data.</text>
</comment>
<dbReference type="AlphaFoldDB" id="A0A098L9P0"/>